<dbReference type="SUPFAM" id="SSF54001">
    <property type="entry name" value="Cysteine proteinases"/>
    <property type="match status" value="1"/>
</dbReference>
<evidence type="ECO:0000313" key="10">
    <source>
        <dbReference type="EMBL" id="EDK45873.1"/>
    </source>
</evidence>
<keyword evidence="6" id="KW-0378">Hydrolase</keyword>
<dbReference type="InterPro" id="IPR041507">
    <property type="entry name" value="UCH_C"/>
</dbReference>
<dbReference type="GO" id="GO:0005737">
    <property type="term" value="C:cytoplasm"/>
    <property type="evidence" value="ECO:0007669"/>
    <property type="project" value="TreeGrafter"/>
</dbReference>
<evidence type="ECO:0000259" key="9">
    <source>
        <dbReference type="PROSITE" id="PS52048"/>
    </source>
</evidence>
<keyword evidence="4" id="KW-0645">Protease</keyword>
<feature type="domain" description="UCH catalytic" evidence="9">
    <location>
        <begin position="1"/>
        <end position="109"/>
    </location>
</feature>
<dbReference type="GO" id="GO:0006511">
    <property type="term" value="P:ubiquitin-dependent protein catabolic process"/>
    <property type="evidence" value="ECO:0007669"/>
    <property type="project" value="InterPro"/>
</dbReference>
<keyword evidence="7" id="KW-0788">Thiol protease</keyword>
<dbReference type="EMBL" id="CH981528">
    <property type="protein sequence ID" value="EDK45873.1"/>
    <property type="molecule type" value="Genomic_DNA"/>
</dbReference>
<comment type="catalytic activity">
    <reaction evidence="1">
        <text>Thiol-dependent hydrolysis of ester, thioester, amide, peptide and isopeptide bonds formed by the C-terminal Gly of ubiquitin (a 76-residue protein attached to proteins as an intracellular targeting signal).</text>
        <dbReference type="EC" id="3.4.19.12"/>
    </reaction>
</comment>
<dbReference type="GO" id="GO:0016579">
    <property type="term" value="P:protein deubiquitination"/>
    <property type="evidence" value="ECO:0007669"/>
    <property type="project" value="TreeGrafter"/>
</dbReference>
<protein>
    <recommendedName>
        <fullName evidence="3">ubiquitinyl hydrolase 1</fullName>
        <ecNumber evidence="3">3.4.19.12</ecNumber>
    </recommendedName>
</protein>
<evidence type="ECO:0000256" key="5">
    <source>
        <dbReference type="ARBA" id="ARBA00022786"/>
    </source>
</evidence>
<dbReference type="Pfam" id="PF01088">
    <property type="entry name" value="Peptidase_C12"/>
    <property type="match status" value="1"/>
</dbReference>
<dbReference type="PROSITE" id="PS52048">
    <property type="entry name" value="UCH_DOMAIN"/>
    <property type="match status" value="1"/>
</dbReference>
<dbReference type="InterPro" id="IPR001578">
    <property type="entry name" value="Peptidase_C12_UCH"/>
</dbReference>
<reference evidence="10 11" key="1">
    <citation type="journal article" date="2009" name="Nature">
        <title>Evolution of pathogenicity and sexual reproduction in eight Candida genomes.</title>
        <authorList>
            <person name="Butler G."/>
            <person name="Rasmussen M.D."/>
            <person name="Lin M.F."/>
            <person name="Santos M.A."/>
            <person name="Sakthikumar S."/>
            <person name="Munro C.A."/>
            <person name="Rheinbay E."/>
            <person name="Grabherr M."/>
            <person name="Forche A."/>
            <person name="Reedy J.L."/>
            <person name="Agrafioti I."/>
            <person name="Arnaud M.B."/>
            <person name="Bates S."/>
            <person name="Brown A.J."/>
            <person name="Brunke S."/>
            <person name="Costanzo M.C."/>
            <person name="Fitzpatrick D.A."/>
            <person name="de Groot P.W."/>
            <person name="Harris D."/>
            <person name="Hoyer L.L."/>
            <person name="Hube B."/>
            <person name="Klis F.M."/>
            <person name="Kodira C."/>
            <person name="Lennard N."/>
            <person name="Logue M.E."/>
            <person name="Martin R."/>
            <person name="Neiman A.M."/>
            <person name="Nikolaou E."/>
            <person name="Quail M.A."/>
            <person name="Quinn J."/>
            <person name="Santos M.C."/>
            <person name="Schmitzberger F.F."/>
            <person name="Sherlock G."/>
            <person name="Shah P."/>
            <person name="Silverstein K.A."/>
            <person name="Skrzypek M.S."/>
            <person name="Soll D."/>
            <person name="Staggs R."/>
            <person name="Stansfield I."/>
            <person name="Stumpf M.P."/>
            <person name="Sudbery P.E."/>
            <person name="Srikantha T."/>
            <person name="Zeng Q."/>
            <person name="Berman J."/>
            <person name="Berriman M."/>
            <person name="Heitman J."/>
            <person name="Gow N.A."/>
            <person name="Lorenz M.C."/>
            <person name="Birren B.W."/>
            <person name="Kellis M."/>
            <person name="Cuomo C.A."/>
        </authorList>
    </citation>
    <scope>NUCLEOTIDE SEQUENCE [LARGE SCALE GENOMIC DNA]</scope>
    <source>
        <strain evidence="11">ATCC 11503 / BCRC 21390 / CBS 2605 / JCM 1781 / NBRC 1676 / NRRL YB-4239</strain>
    </source>
</reference>
<sequence length="187" mass="21691">MIGETISNSDLIRSVHNSFLTPSLLSIDRKDQNNVDEKDDGLFHFVGYTFRNGQIYELDGLKQYPITHGNAGECKTQDDFIDKIPGIIQERIAKYDSNELRFSLLAVTNDKLEEAKLRLDEFGITQQLHKREVWHKENELRKMDYTGLIVQLIKNISNEKSDSEWEEMLTKGRNKTQEMIAASLRKK</sequence>
<dbReference type="STRING" id="379508.A5E365"/>
<evidence type="ECO:0000256" key="2">
    <source>
        <dbReference type="ARBA" id="ARBA00009326"/>
    </source>
</evidence>
<dbReference type="Proteomes" id="UP000001996">
    <property type="component" value="Unassembled WGS sequence"/>
</dbReference>
<keyword evidence="5" id="KW-0833">Ubl conjugation pathway</keyword>
<dbReference type="Gene3D" id="3.40.532.10">
    <property type="entry name" value="Peptidase C12, ubiquitin carboxyl-terminal hydrolase"/>
    <property type="match status" value="1"/>
</dbReference>
<comment type="caution">
    <text evidence="8">Lacks conserved residue(s) required for the propagation of feature annotation.</text>
</comment>
<proteinExistence type="inferred from homology"/>
<keyword evidence="11" id="KW-1185">Reference proteome</keyword>
<evidence type="ECO:0000313" key="11">
    <source>
        <dbReference type="Proteomes" id="UP000001996"/>
    </source>
</evidence>
<gene>
    <name evidence="10" type="ORF">LELG_04052</name>
</gene>
<evidence type="ECO:0000256" key="6">
    <source>
        <dbReference type="ARBA" id="ARBA00022801"/>
    </source>
</evidence>
<evidence type="ECO:0000256" key="1">
    <source>
        <dbReference type="ARBA" id="ARBA00000707"/>
    </source>
</evidence>
<dbReference type="VEuPathDB" id="FungiDB:LELG_04052"/>
<dbReference type="InterPro" id="IPR036959">
    <property type="entry name" value="Peptidase_C12_UCH_sf"/>
</dbReference>
<dbReference type="PANTHER" id="PTHR10589">
    <property type="entry name" value="UBIQUITIN CARBOXYL-TERMINAL HYDROLASE"/>
    <property type="match status" value="1"/>
</dbReference>
<name>A5E365_LODEL</name>
<accession>A5E365</accession>
<dbReference type="InParanoid" id="A5E365"/>
<dbReference type="PANTHER" id="PTHR10589:SF16">
    <property type="entry name" value="UBIQUITIN CARBOXYL-TERMINAL HYDROLASE ISOZYME L5"/>
    <property type="match status" value="1"/>
</dbReference>
<dbReference type="InterPro" id="IPR038765">
    <property type="entry name" value="Papain-like_cys_pep_sf"/>
</dbReference>
<evidence type="ECO:0000256" key="3">
    <source>
        <dbReference type="ARBA" id="ARBA00012759"/>
    </source>
</evidence>
<dbReference type="KEGG" id="lel:PVL30_004877"/>
<dbReference type="GO" id="GO:0004843">
    <property type="term" value="F:cysteine-type deubiquitinase activity"/>
    <property type="evidence" value="ECO:0007669"/>
    <property type="project" value="UniProtKB-EC"/>
</dbReference>
<dbReference type="AlphaFoldDB" id="A5E365"/>
<dbReference type="EC" id="3.4.19.12" evidence="3"/>
<evidence type="ECO:0000256" key="4">
    <source>
        <dbReference type="ARBA" id="ARBA00022670"/>
    </source>
</evidence>
<organism evidence="10 11">
    <name type="scientific">Lodderomyces elongisporus (strain ATCC 11503 / CBS 2605 / JCM 1781 / NBRC 1676 / NRRL YB-4239)</name>
    <name type="common">Yeast</name>
    <name type="synonym">Saccharomyces elongisporus</name>
    <dbReference type="NCBI Taxonomy" id="379508"/>
    <lineage>
        <taxon>Eukaryota</taxon>
        <taxon>Fungi</taxon>
        <taxon>Dikarya</taxon>
        <taxon>Ascomycota</taxon>
        <taxon>Saccharomycotina</taxon>
        <taxon>Pichiomycetes</taxon>
        <taxon>Debaryomycetaceae</taxon>
        <taxon>Candida/Lodderomyces clade</taxon>
        <taxon>Lodderomyces</taxon>
    </lineage>
</organism>
<dbReference type="eggNOG" id="KOG2778">
    <property type="taxonomic scope" value="Eukaryota"/>
</dbReference>
<evidence type="ECO:0000256" key="8">
    <source>
        <dbReference type="PROSITE-ProRule" id="PRU01393"/>
    </source>
</evidence>
<dbReference type="GeneID" id="5231892"/>
<comment type="similarity">
    <text evidence="2 8">Belongs to the peptidase C12 family.</text>
</comment>
<dbReference type="OrthoDB" id="1924260at2759"/>
<evidence type="ECO:0000256" key="7">
    <source>
        <dbReference type="ARBA" id="ARBA00022807"/>
    </source>
</evidence>
<dbReference type="Pfam" id="PF18031">
    <property type="entry name" value="UCH_C"/>
    <property type="match status" value="1"/>
</dbReference>
<dbReference type="MEROPS" id="C12.005"/>
<dbReference type="HOGENOM" id="CLU_1461114_0_0_1"/>